<evidence type="ECO:0000256" key="12">
    <source>
        <dbReference type="SAM" id="Coils"/>
    </source>
</evidence>
<evidence type="ECO:0000256" key="10">
    <source>
        <dbReference type="PROSITE-ProRule" id="PRU00283"/>
    </source>
</evidence>
<evidence type="ECO:0000256" key="1">
    <source>
        <dbReference type="ARBA" id="ARBA00004318"/>
    </source>
</evidence>
<keyword evidence="8 10" id="KW-0505">Motor protein</keyword>
<dbReference type="Gene3D" id="2.60.200.20">
    <property type="match status" value="1"/>
</dbReference>
<dbReference type="Pfam" id="PF00498">
    <property type="entry name" value="FHA"/>
    <property type="match status" value="1"/>
</dbReference>
<evidence type="ECO:0000256" key="6">
    <source>
        <dbReference type="ARBA" id="ARBA00023128"/>
    </source>
</evidence>
<dbReference type="PANTHER" id="PTHR47117">
    <property type="entry name" value="STAR-RELATED LIPID TRANSFER PROTEIN 9"/>
    <property type="match status" value="1"/>
</dbReference>
<dbReference type="AlphaFoldDB" id="A0A9Q1BEV0"/>
<gene>
    <name evidence="14" type="ORF">HOLleu_35304</name>
</gene>
<accession>A0A9Q1BEV0</accession>
<evidence type="ECO:0000313" key="14">
    <source>
        <dbReference type="EMBL" id="KAJ8025176.1"/>
    </source>
</evidence>
<dbReference type="Gene3D" id="3.40.850.10">
    <property type="entry name" value="Kinesin motor domain"/>
    <property type="match status" value="1"/>
</dbReference>
<name>A0A9Q1BEV0_HOLLE</name>
<keyword evidence="7" id="KW-0472">Membrane</keyword>
<reference evidence="14" key="1">
    <citation type="submission" date="2021-10" db="EMBL/GenBank/DDBJ databases">
        <title>Tropical sea cucumber genome reveals ecological adaptation and Cuvierian tubules defense mechanism.</title>
        <authorList>
            <person name="Chen T."/>
        </authorList>
    </citation>
    <scope>NUCLEOTIDE SEQUENCE</scope>
    <source>
        <strain evidence="14">Nanhai2018</strain>
        <tissue evidence="14">Muscle</tissue>
    </source>
</reference>
<dbReference type="InterPro" id="IPR036961">
    <property type="entry name" value="Kinesin_motor_dom_sf"/>
</dbReference>
<evidence type="ECO:0000256" key="8">
    <source>
        <dbReference type="ARBA" id="ARBA00023175"/>
    </source>
</evidence>
<dbReference type="FunFam" id="2.60.200.20:FF:000034">
    <property type="entry name" value="kinesin-like protein KIF28P"/>
    <property type="match status" value="1"/>
</dbReference>
<dbReference type="SMART" id="SM00129">
    <property type="entry name" value="KISc"/>
    <property type="match status" value="1"/>
</dbReference>
<dbReference type="PROSITE" id="PS50067">
    <property type="entry name" value="KINESIN_MOTOR_2"/>
    <property type="match status" value="1"/>
</dbReference>
<dbReference type="InterPro" id="IPR035892">
    <property type="entry name" value="C2_domain_sf"/>
</dbReference>
<comment type="function">
    <text evidence="9">Microtubule-dependent motor protein required for mitochondrion morphology and transport of mitochondria in neuronal cells.</text>
</comment>
<dbReference type="SUPFAM" id="SSF49562">
    <property type="entry name" value="C2 domain (Calcium/lipid-binding domain, CaLB)"/>
    <property type="match status" value="1"/>
</dbReference>
<dbReference type="Pfam" id="PF12423">
    <property type="entry name" value="KIF1B"/>
    <property type="match status" value="1"/>
</dbReference>
<dbReference type="PROSITE" id="PS00411">
    <property type="entry name" value="KINESIN_MOTOR_1"/>
    <property type="match status" value="1"/>
</dbReference>
<dbReference type="Pfam" id="PF00225">
    <property type="entry name" value="Kinesin"/>
    <property type="match status" value="1"/>
</dbReference>
<dbReference type="GO" id="GO:0005524">
    <property type="term" value="F:ATP binding"/>
    <property type="evidence" value="ECO:0007669"/>
    <property type="project" value="UniProtKB-UniRule"/>
</dbReference>
<comment type="subcellular location">
    <subcellularLocation>
        <location evidence="1">Mitochondrion membrane</location>
        <topology evidence="1">Peripheral membrane protein</topology>
    </subcellularLocation>
</comment>
<feature type="binding site" evidence="10">
    <location>
        <begin position="108"/>
        <end position="115"/>
    </location>
    <ligand>
        <name>ATP</name>
        <dbReference type="ChEBI" id="CHEBI:30616"/>
    </ligand>
</feature>
<dbReference type="InterPro" id="IPR008984">
    <property type="entry name" value="SMAD_FHA_dom_sf"/>
</dbReference>
<dbReference type="GO" id="GO:0008017">
    <property type="term" value="F:microtubule binding"/>
    <property type="evidence" value="ECO:0007669"/>
    <property type="project" value="InterPro"/>
</dbReference>
<evidence type="ECO:0000259" key="13">
    <source>
        <dbReference type="PROSITE" id="PS50067"/>
    </source>
</evidence>
<dbReference type="SUPFAM" id="SSF52540">
    <property type="entry name" value="P-loop containing nucleoside triphosphate hydrolases"/>
    <property type="match status" value="1"/>
</dbReference>
<dbReference type="PRINTS" id="PR00380">
    <property type="entry name" value="KINESINHEAVY"/>
</dbReference>
<dbReference type="GO" id="GO:0007018">
    <property type="term" value="P:microtubule-based movement"/>
    <property type="evidence" value="ECO:0007669"/>
    <property type="project" value="InterPro"/>
</dbReference>
<keyword evidence="3 10" id="KW-0547">Nucleotide-binding</keyword>
<dbReference type="FunFam" id="3.40.850.10:FF:000063">
    <property type="entry name" value="Kinesin-like protein"/>
    <property type="match status" value="1"/>
</dbReference>
<dbReference type="SUPFAM" id="SSF49879">
    <property type="entry name" value="SMAD/FHA domain"/>
    <property type="match status" value="1"/>
</dbReference>
<comment type="similarity">
    <text evidence="10 11">Belongs to the TRAFAC class myosin-kinesin ATPase superfamily. Kinesin family.</text>
</comment>
<dbReference type="InterPro" id="IPR000253">
    <property type="entry name" value="FHA_dom"/>
</dbReference>
<evidence type="ECO:0000256" key="2">
    <source>
        <dbReference type="ARBA" id="ARBA00022448"/>
    </source>
</evidence>
<feature type="coiled-coil region" evidence="12">
    <location>
        <begin position="891"/>
        <end position="918"/>
    </location>
</feature>
<evidence type="ECO:0000256" key="5">
    <source>
        <dbReference type="ARBA" id="ARBA00023054"/>
    </source>
</evidence>
<dbReference type="InterPro" id="IPR019821">
    <property type="entry name" value="Kinesin_motor_CS"/>
</dbReference>
<dbReference type="InterPro" id="IPR001752">
    <property type="entry name" value="Kinesin_motor_dom"/>
</dbReference>
<keyword evidence="2" id="KW-0813">Transport</keyword>
<dbReference type="InterPro" id="IPR022140">
    <property type="entry name" value="Kinesin-like_KIF1-typ"/>
</dbReference>
<keyword evidence="11" id="KW-0493">Microtubule</keyword>
<dbReference type="GO" id="GO:0005874">
    <property type="term" value="C:microtubule"/>
    <property type="evidence" value="ECO:0007669"/>
    <property type="project" value="UniProtKB-KW"/>
</dbReference>
<dbReference type="InterPro" id="IPR027417">
    <property type="entry name" value="P-loop_NTPase"/>
</dbReference>
<keyword evidence="6" id="KW-0496">Mitochondrion</keyword>
<sequence length="941" mass="106233">MAENVKVAVRVRPYNDREKNRNAKCIVKMSRNSTELLDPNNIGSEPKRFAFDYSYWSHDGFKVNNDGYCEPVDKNYVDQNQEKVFADLGQVVLDNAWLGYNCCLFAYGQTGSGKSYSVFGYGQNKGIVPVACERLFDKVTEKRANADKSKEEEYQVFVSMLEMYNEQIRDLLNPNSFKVKGGLKVRLHASKGFYVESLKTFPVKSYSDINSRINEGTRNRTIASTNMNATSSRAHTIVSITFVQKGKNDAGQNMTKTSVINLVDLAGSERVESTGATGDRLKEGAAINLSLTSLGNVIKSLADVGAGKKGVLIPYRDSKLTMLLKNALGGNSKTIMIAAISPADINYDETLSTLRYANRAKSIKTKAIINESPTEKLIRELKEENARLMKELEGKGGAEGVPGEITMQGVPEEEVEEMKKELEERLRQNEEEMNAMKKSWEQRLKEVQTAQEEELEKERRKREDMKVTPHFWNLNEDPALTGMIIHFLNPGVTKIGSNKASTVPDITLTGLNIQPDHGVVSNRNNVVSIKPCLPAKILVNGKAITEKLELHHNDRVLFGSKHLYVFHHPQDLAKHPDKGKQEAAPTYNSAQEEIVANSGFDMKKGPDKSQDDLLLQQELVELMPHVNEANAMSDELGKKIRFEIVLISPQSQGLSHGRTEVSVVMKNLVNENEFVWDRNKFLNRKYLMEEMYQNFVNGDKDWDVDQNKDPFWEPPDTQVLIGVVHIFLQSLSYLIEIEEFLGIVDYRGGQQGLLKVDIFPCLPNGDPLPEEDFVDDPKELLNRAVNFKICIPHARGLPSRIKKSFCQYQTYLDKKSRKTKAVEGTRNPDYNYETVVSSKMVTEPLLNYLESQTLVIYVWGTQNDATVKEGDSVAQRRAAYLSNQNWGEEERNKLTIELNTERKRVARLEKKLKSIQHVVSVALKAGRSTVSVKDVQDLLKD</sequence>
<dbReference type="Proteomes" id="UP001152320">
    <property type="component" value="Chromosome 18"/>
</dbReference>
<evidence type="ECO:0000256" key="3">
    <source>
        <dbReference type="ARBA" id="ARBA00022741"/>
    </source>
</evidence>
<dbReference type="GO" id="GO:0031966">
    <property type="term" value="C:mitochondrial membrane"/>
    <property type="evidence" value="ECO:0007669"/>
    <property type="project" value="UniProtKB-SubCell"/>
</dbReference>
<dbReference type="GO" id="GO:0003777">
    <property type="term" value="F:microtubule motor activity"/>
    <property type="evidence" value="ECO:0007669"/>
    <property type="project" value="InterPro"/>
</dbReference>
<keyword evidence="5 12" id="KW-0175">Coiled coil</keyword>
<organism evidence="14 15">
    <name type="scientific">Holothuria leucospilota</name>
    <name type="common">Black long sea cucumber</name>
    <name type="synonym">Mertensiothuria leucospilota</name>
    <dbReference type="NCBI Taxonomy" id="206669"/>
    <lineage>
        <taxon>Eukaryota</taxon>
        <taxon>Metazoa</taxon>
        <taxon>Echinodermata</taxon>
        <taxon>Eleutherozoa</taxon>
        <taxon>Echinozoa</taxon>
        <taxon>Holothuroidea</taxon>
        <taxon>Aspidochirotacea</taxon>
        <taxon>Aspidochirotida</taxon>
        <taxon>Holothuriidae</taxon>
        <taxon>Holothuria</taxon>
    </lineage>
</organism>
<comment type="caution">
    <text evidence="14">The sequence shown here is derived from an EMBL/GenBank/DDBJ whole genome shotgun (WGS) entry which is preliminary data.</text>
</comment>
<feature type="domain" description="Kinesin motor" evidence="13">
    <location>
        <begin position="4"/>
        <end position="363"/>
    </location>
</feature>
<keyword evidence="15" id="KW-1185">Reference proteome</keyword>
<keyword evidence="4 10" id="KW-0067">ATP-binding</keyword>
<proteinExistence type="inferred from homology"/>
<dbReference type="EMBL" id="JAIZAY010000018">
    <property type="protein sequence ID" value="KAJ8025176.1"/>
    <property type="molecule type" value="Genomic_DNA"/>
</dbReference>
<evidence type="ECO:0000256" key="4">
    <source>
        <dbReference type="ARBA" id="ARBA00022840"/>
    </source>
</evidence>
<evidence type="ECO:0000256" key="11">
    <source>
        <dbReference type="RuleBase" id="RU000394"/>
    </source>
</evidence>
<evidence type="ECO:0000313" key="15">
    <source>
        <dbReference type="Proteomes" id="UP001152320"/>
    </source>
</evidence>
<evidence type="ECO:0000256" key="7">
    <source>
        <dbReference type="ARBA" id="ARBA00023136"/>
    </source>
</evidence>
<protein>
    <recommendedName>
        <fullName evidence="11">Kinesin-like protein</fullName>
    </recommendedName>
</protein>
<dbReference type="OrthoDB" id="3176171at2759"/>
<dbReference type="CDD" id="cd22709">
    <property type="entry name" value="FHA_KIF28P"/>
    <property type="match status" value="1"/>
</dbReference>
<feature type="coiled-coil region" evidence="12">
    <location>
        <begin position="378"/>
        <end position="468"/>
    </location>
</feature>
<evidence type="ECO:0000256" key="9">
    <source>
        <dbReference type="ARBA" id="ARBA00054688"/>
    </source>
</evidence>